<feature type="compositionally biased region" description="Basic residues" evidence="1">
    <location>
        <begin position="308"/>
        <end position="318"/>
    </location>
</feature>
<name>A0ABY8EKF1_MALFU</name>
<dbReference type="PANTHER" id="PTHR16092">
    <property type="entry name" value="SEC3/SYNTAXIN-RELATED"/>
    <property type="match status" value="1"/>
</dbReference>
<feature type="domain" description="Exocyst complex component Sec3 PIP2-binding N-terminal" evidence="2">
    <location>
        <begin position="40"/>
        <end position="125"/>
    </location>
</feature>
<feature type="compositionally biased region" description="Pro residues" evidence="1">
    <location>
        <begin position="276"/>
        <end position="289"/>
    </location>
</feature>
<feature type="compositionally biased region" description="Low complexity" evidence="1">
    <location>
        <begin position="161"/>
        <end position="180"/>
    </location>
</feature>
<dbReference type="SMART" id="SM01313">
    <property type="entry name" value="Sec3-PIP2_bind"/>
    <property type="match status" value="1"/>
</dbReference>
<reference evidence="3 4" key="1">
    <citation type="journal article" date="2020" name="Elife">
        <title>Loss of centromere function drives karyotype evolution in closely related Malassezia species.</title>
        <authorList>
            <person name="Sankaranarayanan S.R."/>
            <person name="Ianiri G."/>
            <person name="Coelho M.A."/>
            <person name="Reza M.H."/>
            <person name="Thimmappa B.C."/>
            <person name="Ganguly P."/>
            <person name="Vadnala R.N."/>
            <person name="Sun S."/>
            <person name="Siddharthan R."/>
            <person name="Tellgren-Roth C."/>
            <person name="Dawson T.L."/>
            <person name="Heitman J."/>
            <person name="Sanyal K."/>
        </authorList>
    </citation>
    <scope>NUCLEOTIDE SEQUENCE [LARGE SCALE GENOMIC DNA]</scope>
    <source>
        <strain evidence="3">CBS14141</strain>
    </source>
</reference>
<evidence type="ECO:0000313" key="3">
    <source>
        <dbReference type="EMBL" id="WFD46081.1"/>
    </source>
</evidence>
<dbReference type="Pfam" id="PF15277">
    <property type="entry name" value="Sec3-PIP2_bind"/>
    <property type="match status" value="1"/>
</dbReference>
<protein>
    <recommendedName>
        <fullName evidence="2">Exocyst complex component Sec3 PIP2-binding N-terminal domain-containing protein</fullName>
    </recommendedName>
</protein>
<feature type="compositionally biased region" description="Pro residues" evidence="1">
    <location>
        <begin position="254"/>
        <end position="266"/>
    </location>
</feature>
<evidence type="ECO:0000259" key="2">
    <source>
        <dbReference type="SMART" id="SM01313"/>
    </source>
</evidence>
<keyword evidence="4" id="KW-1185">Reference proteome</keyword>
<accession>A0ABY8EKF1</accession>
<evidence type="ECO:0000256" key="1">
    <source>
        <dbReference type="SAM" id="MobiDB-lite"/>
    </source>
</evidence>
<evidence type="ECO:0000313" key="4">
    <source>
        <dbReference type="Proteomes" id="UP000818624"/>
    </source>
</evidence>
<dbReference type="Gene3D" id="2.30.29.90">
    <property type="match status" value="1"/>
</dbReference>
<feature type="compositionally biased region" description="Pro residues" evidence="1">
    <location>
        <begin position="219"/>
        <end position="233"/>
    </location>
</feature>
<dbReference type="Proteomes" id="UP000818624">
    <property type="component" value="Chromosome 1"/>
</dbReference>
<proteinExistence type="predicted"/>
<dbReference type="PANTHER" id="PTHR16092:SF14">
    <property type="entry name" value="EXOCYST COMPLEX COMPONENT 1 ISOFORM X1"/>
    <property type="match status" value="1"/>
</dbReference>
<dbReference type="InterPro" id="IPR028258">
    <property type="entry name" value="Sec3-PIP2_bind"/>
</dbReference>
<dbReference type="EMBL" id="CP046234">
    <property type="protein sequence ID" value="WFD46081.1"/>
    <property type="molecule type" value="Genomic_DNA"/>
</dbReference>
<organism evidence="3 4">
    <name type="scientific">Malassezia furfur</name>
    <name type="common">Pityriasis versicolor infection agent</name>
    <name type="synonym">Pityrosporum furfur</name>
    <dbReference type="NCBI Taxonomy" id="55194"/>
    <lineage>
        <taxon>Eukaryota</taxon>
        <taxon>Fungi</taxon>
        <taxon>Dikarya</taxon>
        <taxon>Basidiomycota</taxon>
        <taxon>Ustilaginomycotina</taxon>
        <taxon>Malasseziomycetes</taxon>
        <taxon>Malasseziales</taxon>
        <taxon>Malasseziaceae</taxon>
        <taxon>Malassezia</taxon>
    </lineage>
</organism>
<sequence>MSGATFREQFAAALQSRGASREYTAHVKVYEFPDDKGPATTHKTRYLLVAQSPDAQSAALYKAKRNANGSFSIGKEWDLATLKELELQPDSFIKITLARSYRWQADKTQDPTDFLTSVARTLKRVTGRAPRCVGWSFGETVTPQPAPAVQTHAPAPQALEPSAPSPVSTTLPTSPVRAAPQLPPIAPAPVLASPPQSMPAAFPGALPESPEAVRRPEPAPRAAPAPRAEPPVSVPKAEPPVASSVRHTERSAPLPAPVPVPAPAPTHAPALASAPAPSPAPAPTEPSIPPQSLRTCSPRWASSPSAKRPQRRRARRRPTCCAARRSSRPTWPVRAPRPLRAPPDCRALLRRWHRLRPRVRRRGGRAARRTRR</sequence>
<gene>
    <name evidence="3" type="ORF">GLX27_000710</name>
</gene>
<feature type="region of interest" description="Disordered" evidence="1">
    <location>
        <begin position="144"/>
        <end position="340"/>
    </location>
</feature>